<dbReference type="RefSeq" id="WP_115098804.1">
    <property type="nucleotide sequence ID" value="NZ_QHKS01000001.1"/>
</dbReference>
<protein>
    <recommendedName>
        <fullName evidence="3">DUF1493 domain-containing protein</fullName>
    </recommendedName>
</protein>
<evidence type="ECO:0000313" key="1">
    <source>
        <dbReference type="EMBL" id="RDK04432.1"/>
    </source>
</evidence>
<keyword evidence="2" id="KW-1185">Reference proteome</keyword>
<comment type="caution">
    <text evidence="1">The sequence shown here is derived from an EMBL/GenBank/DDBJ whole genome shotgun (WGS) entry which is preliminary data.</text>
</comment>
<evidence type="ECO:0008006" key="3">
    <source>
        <dbReference type="Google" id="ProtNLM"/>
    </source>
</evidence>
<gene>
    <name evidence="1" type="ORF">DLM46_00715</name>
</gene>
<dbReference type="Proteomes" id="UP000254875">
    <property type="component" value="Unassembled WGS sequence"/>
</dbReference>
<evidence type="ECO:0000313" key="2">
    <source>
        <dbReference type="Proteomes" id="UP000254875"/>
    </source>
</evidence>
<dbReference type="EMBL" id="QHKS01000001">
    <property type="protein sequence ID" value="RDK04432.1"/>
    <property type="molecule type" value="Genomic_DNA"/>
</dbReference>
<dbReference type="InterPro" id="IPR010862">
    <property type="entry name" value="DUF1493"/>
</dbReference>
<name>A0A370NFN8_9BURK</name>
<proteinExistence type="predicted"/>
<dbReference type="OrthoDB" id="9006902at2"/>
<organism evidence="1 2">
    <name type="scientific">Paraburkholderia lacunae</name>
    <dbReference type="NCBI Taxonomy" id="2211104"/>
    <lineage>
        <taxon>Bacteria</taxon>
        <taxon>Pseudomonadati</taxon>
        <taxon>Pseudomonadota</taxon>
        <taxon>Betaproteobacteria</taxon>
        <taxon>Burkholderiales</taxon>
        <taxon>Burkholderiaceae</taxon>
        <taxon>Paraburkholderia</taxon>
    </lineage>
</organism>
<dbReference type="Pfam" id="PF07377">
    <property type="entry name" value="DUF1493"/>
    <property type="match status" value="1"/>
</dbReference>
<dbReference type="AlphaFoldDB" id="A0A370NFN8"/>
<sequence>MDKLWPEVEAFVRKEAGVSARKLITPLTSLEDDLDITGDDAGEFMVRFFEHFRIEVGDYDFNRYFLTEGSGVALLFTMFSKKRRESLKRVPLTVGMLVNAVRLKRWDSSQIELLHDT</sequence>
<reference evidence="2" key="1">
    <citation type="submission" date="2018-05" db="EMBL/GenBank/DDBJ databases">
        <authorList>
            <person name="Feng T."/>
        </authorList>
    </citation>
    <scope>NUCLEOTIDE SEQUENCE [LARGE SCALE GENOMIC DNA]</scope>
    <source>
        <strain evidence="2">S27</strain>
    </source>
</reference>
<accession>A0A370NFN8</accession>